<dbReference type="EMBL" id="ASRX01000002">
    <property type="protein sequence ID" value="EYF08859.1"/>
    <property type="molecule type" value="Genomic_DNA"/>
</dbReference>
<organism evidence="2 3">
    <name type="scientific">Chondromyces apiculatus DSM 436</name>
    <dbReference type="NCBI Taxonomy" id="1192034"/>
    <lineage>
        <taxon>Bacteria</taxon>
        <taxon>Pseudomonadati</taxon>
        <taxon>Myxococcota</taxon>
        <taxon>Polyangia</taxon>
        <taxon>Polyangiales</taxon>
        <taxon>Polyangiaceae</taxon>
        <taxon>Chondromyces</taxon>
    </lineage>
</organism>
<reference evidence="2 3" key="1">
    <citation type="submission" date="2013-05" db="EMBL/GenBank/DDBJ databases">
        <title>Genome assembly of Chondromyces apiculatus DSM 436.</title>
        <authorList>
            <person name="Sharma G."/>
            <person name="Khatri I."/>
            <person name="Kaur C."/>
            <person name="Mayilraj S."/>
            <person name="Subramanian S."/>
        </authorList>
    </citation>
    <scope>NUCLEOTIDE SEQUENCE [LARGE SCALE GENOMIC DNA]</scope>
    <source>
        <strain evidence="2 3">DSM 436</strain>
    </source>
</reference>
<feature type="region of interest" description="Disordered" evidence="1">
    <location>
        <begin position="1"/>
        <end position="60"/>
    </location>
</feature>
<feature type="compositionally biased region" description="Low complexity" evidence="1">
    <location>
        <begin position="179"/>
        <end position="192"/>
    </location>
</feature>
<dbReference type="AlphaFoldDB" id="A0A017THX9"/>
<protein>
    <submittedName>
        <fullName evidence="2">Uncharacterized protein</fullName>
    </submittedName>
</protein>
<keyword evidence="3" id="KW-1185">Reference proteome</keyword>
<dbReference type="Proteomes" id="UP000019678">
    <property type="component" value="Unassembled WGS sequence"/>
</dbReference>
<gene>
    <name evidence="2" type="ORF">CAP_2720</name>
</gene>
<evidence type="ECO:0000256" key="1">
    <source>
        <dbReference type="SAM" id="MobiDB-lite"/>
    </source>
</evidence>
<evidence type="ECO:0000313" key="3">
    <source>
        <dbReference type="Proteomes" id="UP000019678"/>
    </source>
</evidence>
<sequence length="206" mass="22373">MLPRVAPSGEDRRAANQHRAALEALFAPRKEPEPAVESGPRVKTGREAPGRIVLASPPQSDPVAVERQKLLARVLAATGRPAISKAVNDFMKAGHTFPQEQDVYLQLLEHTDEERVQDAIQALTTILAGELPKRRAVLESRLRRIEEFAEEGRTRDAAAHLRRHLGGSPSGRRKDEAVDSASTVAAPPVSATRPTGNGAPEVQEEQ</sequence>
<feature type="region of interest" description="Disordered" evidence="1">
    <location>
        <begin position="162"/>
        <end position="206"/>
    </location>
</feature>
<proteinExistence type="predicted"/>
<dbReference type="STRING" id="1192034.CAP_2720"/>
<evidence type="ECO:0000313" key="2">
    <source>
        <dbReference type="EMBL" id="EYF08859.1"/>
    </source>
</evidence>
<comment type="caution">
    <text evidence="2">The sequence shown here is derived from an EMBL/GenBank/DDBJ whole genome shotgun (WGS) entry which is preliminary data.</text>
</comment>
<name>A0A017THX9_9BACT</name>
<accession>A0A017THX9</accession>